<reference evidence="2 3" key="1">
    <citation type="journal article" date="2012" name="Stand. Genomic Sci.">
        <title>Complete genome sequence of Liberibacter crescens BT-1.</title>
        <authorList>
            <person name="Leonard M.T."/>
            <person name="Fagen J.R."/>
            <person name="Davis-Richardson A.G."/>
            <person name="Davis M.J."/>
            <person name="Triplett E.W."/>
        </authorList>
    </citation>
    <scope>NUCLEOTIDE SEQUENCE [LARGE SCALE GENOMIC DNA]</scope>
    <source>
        <strain evidence="2 3">BT-1</strain>
    </source>
</reference>
<keyword evidence="3" id="KW-1185">Reference proteome</keyword>
<dbReference type="PATRIC" id="fig|1215343.11.peg.1063"/>
<accession>L0EVR9</accession>
<dbReference type="HOGENOM" id="CLU_077638_1_0_5"/>
<organism evidence="2 3">
    <name type="scientific">Liberibacter crescens (strain BT-1)</name>
    <dbReference type="NCBI Taxonomy" id="1215343"/>
    <lineage>
        <taxon>Bacteria</taxon>
        <taxon>Pseudomonadati</taxon>
        <taxon>Pseudomonadota</taxon>
        <taxon>Alphaproteobacteria</taxon>
        <taxon>Hyphomicrobiales</taxon>
        <taxon>Rhizobiaceae</taxon>
        <taxon>Liberibacter</taxon>
    </lineage>
</organism>
<gene>
    <name evidence="2" type="ordered locus">B488_10350</name>
</gene>
<protein>
    <recommendedName>
        <fullName evidence="4">DUF1134 domain-containing protein</fullName>
    </recommendedName>
</protein>
<evidence type="ECO:0000313" key="3">
    <source>
        <dbReference type="Proteomes" id="UP000010799"/>
    </source>
</evidence>
<dbReference type="Proteomes" id="UP000010799">
    <property type="component" value="Chromosome"/>
</dbReference>
<dbReference type="PIRSF" id="PIRSF033924">
    <property type="entry name" value="UCP033924"/>
    <property type="match status" value="1"/>
</dbReference>
<dbReference type="Pfam" id="PF06577">
    <property type="entry name" value="EipA"/>
    <property type="match status" value="1"/>
</dbReference>
<feature type="transmembrane region" description="Helical" evidence="1">
    <location>
        <begin position="12"/>
        <end position="33"/>
    </location>
</feature>
<proteinExistence type="predicted"/>
<dbReference type="SMR" id="L0EVR9"/>
<dbReference type="AlphaFoldDB" id="L0EVR9"/>
<evidence type="ECO:0000256" key="1">
    <source>
        <dbReference type="SAM" id="Phobius"/>
    </source>
</evidence>
<dbReference type="EMBL" id="CP003789">
    <property type="protein sequence ID" value="AGA65027.1"/>
    <property type="molecule type" value="Genomic_DNA"/>
</dbReference>
<dbReference type="eggNOG" id="COG5400">
    <property type="taxonomic scope" value="Bacteria"/>
</dbReference>
<keyword evidence="1" id="KW-0812">Transmembrane</keyword>
<name>L0EVR9_LIBCB</name>
<dbReference type="KEGG" id="lcc:B488_10350"/>
<keyword evidence="1" id="KW-0472">Membrane</keyword>
<dbReference type="STRING" id="1215343.B488_10350"/>
<keyword evidence="1" id="KW-1133">Transmembrane helix</keyword>
<evidence type="ECO:0008006" key="4">
    <source>
        <dbReference type="Google" id="ProtNLM"/>
    </source>
</evidence>
<sequence length="204" mass="22115">MCILYLQPLSKAYINLIKTTYILIVSSLCILWINTPAFARLEDKDQYSLDEIVQTGSNFFGSASGGLAKIVENAFENYGLPNGYILGREGTGSLILGVTYGEGTLNTRNAGQYNVFWQGPSLGLDVGGNGSRCMMLVYNLPNINSIYTRYGRAGVSAFIVAGLGMTVLRNKEITIVPIRTGLGLHLGISAGYLKISPTPTWNPF</sequence>
<evidence type="ECO:0000313" key="2">
    <source>
        <dbReference type="EMBL" id="AGA65027.1"/>
    </source>
</evidence>
<dbReference type="InterPro" id="IPR008325">
    <property type="entry name" value="EipA-like"/>
</dbReference>
<dbReference type="RefSeq" id="WP_015273452.1">
    <property type="nucleotide sequence ID" value="NC_019907.1"/>
</dbReference>